<dbReference type="SUPFAM" id="SSF55604">
    <property type="entry name" value="Glucose permease domain IIB"/>
    <property type="match status" value="1"/>
</dbReference>
<evidence type="ECO:0000313" key="16">
    <source>
        <dbReference type="EMBL" id="BCY25152.1"/>
    </source>
</evidence>
<keyword evidence="9 13" id="KW-1133">Transmembrane helix</keyword>
<dbReference type="GO" id="GO:0016301">
    <property type="term" value="F:kinase activity"/>
    <property type="evidence" value="ECO:0007669"/>
    <property type="project" value="UniProtKB-KW"/>
</dbReference>
<feature type="transmembrane region" description="Helical" evidence="13">
    <location>
        <begin position="185"/>
        <end position="205"/>
    </location>
</feature>
<dbReference type="PROSITE" id="PS51103">
    <property type="entry name" value="PTS_EIIC_TYPE_1"/>
    <property type="match status" value="1"/>
</dbReference>
<sequence length="505" mass="53349">MDYNLLARRVLDLVGRPDNIKTFTNCMTRLRLNLVQPQVADAEAIKELDGVLGVVEGEQLQVVAGPGHAERLRAAFGKITGSASSAPVTDTEETAHNTSPAAARRDADPTVARTELTPIPKGDPDLAAQTKKKVKNKQTSRVQAMFRHVGNIFVPIIPGLIACGLITAICGIWRTIDPTVANNRWFLVLAGLGSIVITSLNLIVGYNTAQECGGSPILGFIAGGVPYMPALAGTAAANKTAAIQLTIPVFGKLTPGLGGVIGVMITAWLFTVIEKRLRKIIPAAIELFLVPAVTLLLGAAASIFIIMPLSSLLMKGLTWLLVNFALAKGGIIGGFILATFFLPMVMLGIHQGLIPIHAQLVANHGFTELLPILAMAGAGQVGMAIAVLMKTKNPKLRSVIKNALPISILGVGEPLIYGVSLPLLYPFLTACLGGGFGGAFVAWWMQQSGTFGSQSLGLSGLLMAPVISAGKWGWYLGGWLISVIMGCLLTYLFGFKDSMAERIVD</sequence>
<dbReference type="InterPro" id="IPR050558">
    <property type="entry name" value="PTS_Sugar-Specific_Components"/>
</dbReference>
<dbReference type="GO" id="GO:0008982">
    <property type="term" value="F:protein-N(PI)-phosphohistidine-sugar phosphotransferase activity"/>
    <property type="evidence" value="ECO:0007669"/>
    <property type="project" value="InterPro"/>
</dbReference>
<keyword evidence="2" id="KW-0813">Transport</keyword>
<feature type="transmembrane region" description="Helical" evidence="13">
    <location>
        <begin position="217"/>
        <end position="237"/>
    </location>
</feature>
<keyword evidence="8" id="KW-0418">Kinase</keyword>
<evidence type="ECO:0000256" key="6">
    <source>
        <dbReference type="ARBA" id="ARBA00022683"/>
    </source>
</evidence>
<evidence type="ECO:0000259" key="15">
    <source>
        <dbReference type="PROSITE" id="PS51103"/>
    </source>
</evidence>
<evidence type="ECO:0000256" key="1">
    <source>
        <dbReference type="ARBA" id="ARBA00004651"/>
    </source>
</evidence>
<keyword evidence="5" id="KW-0808">Transferase</keyword>
<dbReference type="InterPro" id="IPR036878">
    <property type="entry name" value="Glu_permease_IIB"/>
</dbReference>
<dbReference type="Pfam" id="PF00367">
    <property type="entry name" value="PTS_EIIB"/>
    <property type="match status" value="1"/>
</dbReference>
<dbReference type="Proteomes" id="UP000825072">
    <property type="component" value="Chromosome 1"/>
</dbReference>
<gene>
    <name evidence="16" type="primary">ybbF</name>
    <name evidence="16" type="ORF">KB1_11420</name>
</gene>
<dbReference type="InterPro" id="IPR001996">
    <property type="entry name" value="PTS_IIB_1"/>
</dbReference>
<dbReference type="RefSeq" id="WP_002526855.1">
    <property type="nucleotide sequence ID" value="NZ_AP024747.1"/>
</dbReference>
<feature type="region of interest" description="Disordered" evidence="12">
    <location>
        <begin position="82"/>
        <end position="109"/>
    </location>
</feature>
<feature type="transmembrane region" description="Helical" evidence="13">
    <location>
        <begin position="249"/>
        <end position="271"/>
    </location>
</feature>
<dbReference type="EMBL" id="AP024747">
    <property type="protein sequence ID" value="BCY25152.1"/>
    <property type="molecule type" value="Genomic_DNA"/>
</dbReference>
<name>A0AAD1KNT9_9ACTN</name>
<evidence type="ECO:0000256" key="10">
    <source>
        <dbReference type="ARBA" id="ARBA00023136"/>
    </source>
</evidence>
<evidence type="ECO:0000313" key="17">
    <source>
        <dbReference type="Proteomes" id="UP000825072"/>
    </source>
</evidence>
<evidence type="ECO:0000256" key="9">
    <source>
        <dbReference type="ARBA" id="ARBA00022989"/>
    </source>
</evidence>
<keyword evidence="4" id="KW-0762">Sugar transport</keyword>
<feature type="transmembrane region" description="Helical" evidence="13">
    <location>
        <begin position="319"/>
        <end position="349"/>
    </location>
</feature>
<protein>
    <submittedName>
        <fullName evidence="16">PTS system EIIBC component YbbF</fullName>
    </submittedName>
</protein>
<accession>A0AAD1KNT9</accession>
<dbReference type="PROSITE" id="PS01035">
    <property type="entry name" value="PTS_EIIB_TYPE_1_CYS"/>
    <property type="match status" value="1"/>
</dbReference>
<organism evidence="16 17">
    <name type="scientific">Cutibacterium modestum</name>
    <dbReference type="NCBI Taxonomy" id="2559073"/>
    <lineage>
        <taxon>Bacteria</taxon>
        <taxon>Bacillati</taxon>
        <taxon>Actinomycetota</taxon>
        <taxon>Actinomycetes</taxon>
        <taxon>Propionibacteriales</taxon>
        <taxon>Propionibacteriaceae</taxon>
        <taxon>Cutibacterium</taxon>
    </lineage>
</organism>
<dbReference type="CDD" id="cd00212">
    <property type="entry name" value="PTS_IIB_glc"/>
    <property type="match status" value="1"/>
</dbReference>
<dbReference type="AlphaFoldDB" id="A0AAD1KNT9"/>
<feature type="transmembrane region" description="Helical" evidence="13">
    <location>
        <begin position="474"/>
        <end position="493"/>
    </location>
</feature>
<dbReference type="InterPro" id="IPR018113">
    <property type="entry name" value="PTrfase_EIIB_Cys"/>
</dbReference>
<dbReference type="InterPro" id="IPR013013">
    <property type="entry name" value="PTS_EIIC_1"/>
</dbReference>
<evidence type="ECO:0000256" key="8">
    <source>
        <dbReference type="ARBA" id="ARBA00022777"/>
    </source>
</evidence>
<keyword evidence="7 13" id="KW-0812">Transmembrane</keyword>
<evidence type="ECO:0000256" key="11">
    <source>
        <dbReference type="PROSITE-ProRule" id="PRU00421"/>
    </source>
</evidence>
<dbReference type="GO" id="GO:0005886">
    <property type="term" value="C:plasma membrane"/>
    <property type="evidence" value="ECO:0007669"/>
    <property type="project" value="UniProtKB-SubCell"/>
</dbReference>
<dbReference type="InterPro" id="IPR003352">
    <property type="entry name" value="PTS_EIIC"/>
</dbReference>
<evidence type="ECO:0000256" key="12">
    <source>
        <dbReference type="SAM" id="MobiDB-lite"/>
    </source>
</evidence>
<feature type="domain" description="PTS EIIC type-1" evidence="15">
    <location>
        <begin position="147"/>
        <end position="505"/>
    </location>
</feature>
<evidence type="ECO:0000256" key="2">
    <source>
        <dbReference type="ARBA" id="ARBA00022448"/>
    </source>
</evidence>
<evidence type="ECO:0000259" key="14">
    <source>
        <dbReference type="PROSITE" id="PS51098"/>
    </source>
</evidence>
<dbReference type="Gene3D" id="3.30.1360.60">
    <property type="entry name" value="Glucose permease domain IIB"/>
    <property type="match status" value="1"/>
</dbReference>
<dbReference type="PROSITE" id="PS51098">
    <property type="entry name" value="PTS_EIIB_TYPE_1"/>
    <property type="match status" value="1"/>
</dbReference>
<keyword evidence="10 13" id="KW-0472">Membrane</keyword>
<keyword evidence="3" id="KW-1003">Cell membrane</keyword>
<feature type="domain" description="PTS EIIB type-1" evidence="14">
    <location>
        <begin position="4"/>
        <end position="86"/>
    </location>
</feature>
<dbReference type="PANTHER" id="PTHR30175">
    <property type="entry name" value="PHOSPHOTRANSFERASE SYSTEM TRANSPORT PROTEIN"/>
    <property type="match status" value="1"/>
</dbReference>
<dbReference type="GO" id="GO:0009401">
    <property type="term" value="P:phosphoenolpyruvate-dependent sugar phosphotransferase system"/>
    <property type="evidence" value="ECO:0007669"/>
    <property type="project" value="UniProtKB-KW"/>
</dbReference>
<evidence type="ECO:0000256" key="4">
    <source>
        <dbReference type="ARBA" id="ARBA00022597"/>
    </source>
</evidence>
<comment type="subcellular location">
    <subcellularLocation>
        <location evidence="1">Cell membrane</location>
        <topology evidence="1">Multi-pass membrane protein</topology>
    </subcellularLocation>
</comment>
<keyword evidence="6" id="KW-0598">Phosphotransferase system</keyword>
<dbReference type="PANTHER" id="PTHR30175:SF3">
    <property type="entry name" value="PTS SYSTEM N-ACETYLMURAMIC ACID-SPECIFIC EIIBC COMPONENT"/>
    <property type="match status" value="1"/>
</dbReference>
<evidence type="ECO:0000256" key="5">
    <source>
        <dbReference type="ARBA" id="ARBA00022679"/>
    </source>
</evidence>
<feature type="transmembrane region" description="Helical" evidence="13">
    <location>
        <begin position="152"/>
        <end position="173"/>
    </location>
</feature>
<reference evidence="16" key="1">
    <citation type="submission" date="2021-06" db="EMBL/GenBank/DDBJ databases">
        <title>Genome sequence of Cutibacterium modestum strain KB17-24694.</title>
        <authorList>
            <person name="Dekio I."/>
            <person name="Asahina A."/>
            <person name="Nishida M."/>
        </authorList>
    </citation>
    <scope>NUCLEOTIDE SEQUENCE</scope>
    <source>
        <strain evidence="16">KB17-24694</strain>
    </source>
</reference>
<evidence type="ECO:0000256" key="3">
    <source>
        <dbReference type="ARBA" id="ARBA00022475"/>
    </source>
</evidence>
<feature type="transmembrane region" description="Helical" evidence="13">
    <location>
        <begin position="423"/>
        <end position="444"/>
    </location>
</feature>
<evidence type="ECO:0000256" key="13">
    <source>
        <dbReference type="SAM" id="Phobius"/>
    </source>
</evidence>
<feature type="transmembrane region" description="Helical" evidence="13">
    <location>
        <begin position="283"/>
        <end position="307"/>
    </location>
</feature>
<dbReference type="GO" id="GO:0090588">
    <property type="term" value="F:protein-phosphocysteine-N-acetylmuramate phosphotransferase system transporter activity"/>
    <property type="evidence" value="ECO:0007669"/>
    <property type="project" value="TreeGrafter"/>
</dbReference>
<evidence type="ECO:0000256" key="7">
    <source>
        <dbReference type="ARBA" id="ARBA00022692"/>
    </source>
</evidence>
<dbReference type="Pfam" id="PF02378">
    <property type="entry name" value="PTS_EIIC"/>
    <property type="match status" value="1"/>
</dbReference>
<feature type="transmembrane region" description="Helical" evidence="13">
    <location>
        <begin position="369"/>
        <end position="387"/>
    </location>
</feature>
<feature type="active site" description="Phosphocysteine intermediate; for EIIB activity" evidence="11">
    <location>
        <position position="26"/>
    </location>
</feature>
<proteinExistence type="predicted"/>